<evidence type="ECO:0000256" key="1">
    <source>
        <dbReference type="ARBA" id="ARBA00004141"/>
    </source>
</evidence>
<comment type="caution">
    <text evidence="6">The sequence shown here is derived from an EMBL/GenBank/DDBJ whole genome shotgun (WGS) entry which is preliminary data.</text>
</comment>
<feature type="transmembrane region" description="Helical" evidence="5">
    <location>
        <begin position="184"/>
        <end position="204"/>
    </location>
</feature>
<dbReference type="InterPro" id="IPR027359">
    <property type="entry name" value="Volt_channel_dom_sf"/>
</dbReference>
<dbReference type="Gene3D" id="1.20.120.350">
    <property type="entry name" value="Voltage-gated potassium channels. Chain C"/>
    <property type="match status" value="1"/>
</dbReference>
<feature type="transmembrane region" description="Helical" evidence="5">
    <location>
        <begin position="152"/>
        <end position="172"/>
    </location>
</feature>
<feature type="transmembrane region" description="Helical" evidence="5">
    <location>
        <begin position="121"/>
        <end position="140"/>
    </location>
</feature>
<dbReference type="GO" id="GO:0016020">
    <property type="term" value="C:membrane"/>
    <property type="evidence" value="ECO:0007669"/>
    <property type="project" value="UniProtKB-SubCell"/>
</dbReference>
<evidence type="ECO:0000256" key="3">
    <source>
        <dbReference type="ARBA" id="ARBA00022989"/>
    </source>
</evidence>
<keyword evidence="4 5" id="KW-0472">Membrane</keyword>
<keyword evidence="7" id="KW-1185">Reference proteome</keyword>
<feature type="transmembrane region" description="Helical" evidence="5">
    <location>
        <begin position="94"/>
        <end position="115"/>
    </location>
</feature>
<evidence type="ECO:0000256" key="4">
    <source>
        <dbReference type="ARBA" id="ARBA00023136"/>
    </source>
</evidence>
<dbReference type="PANTHER" id="PTHR38483">
    <property type="entry name" value="CHROMOSOME 1, WHOLE GENOME SHOTGUN SEQUENCE"/>
    <property type="match status" value="1"/>
</dbReference>
<keyword evidence="3 5" id="KW-1133">Transmembrane helix</keyword>
<reference evidence="6" key="1">
    <citation type="submission" date="2021-06" db="EMBL/GenBank/DDBJ databases">
        <authorList>
            <consortium name="DOE Joint Genome Institute"/>
            <person name="Mondo S.J."/>
            <person name="Amses K.R."/>
            <person name="Simmons D.R."/>
            <person name="Longcore J.E."/>
            <person name="Seto K."/>
            <person name="Alves G.H."/>
            <person name="Bonds A.E."/>
            <person name="Quandt C.A."/>
            <person name="Davis W.J."/>
            <person name="Chang Y."/>
            <person name="Letcher P.M."/>
            <person name="Powell M.J."/>
            <person name="Kuo A."/>
            <person name="Labutti K."/>
            <person name="Pangilinan J."/>
            <person name="Andreopoulos W."/>
            <person name="Tritt A."/>
            <person name="Riley R."/>
            <person name="Hundley H."/>
            <person name="Johnson J."/>
            <person name="Lipzen A."/>
            <person name="Barry K."/>
            <person name="Berbee M.L."/>
            <person name="Buchler N.E."/>
            <person name="Grigoriev I.V."/>
            <person name="Spatafora J.W."/>
            <person name="Stajich J.E."/>
            <person name="James T.Y."/>
        </authorList>
    </citation>
    <scope>NUCLEOTIDE SEQUENCE</scope>
    <source>
        <strain evidence="6">AG</strain>
    </source>
</reference>
<dbReference type="RefSeq" id="XP_051443624.1">
    <property type="nucleotide sequence ID" value="XM_051589796.1"/>
</dbReference>
<evidence type="ECO:0000313" key="7">
    <source>
        <dbReference type="Proteomes" id="UP001206595"/>
    </source>
</evidence>
<evidence type="ECO:0000256" key="2">
    <source>
        <dbReference type="ARBA" id="ARBA00022692"/>
    </source>
</evidence>
<dbReference type="EMBL" id="MU620927">
    <property type="protein sequence ID" value="KAI8578620.1"/>
    <property type="molecule type" value="Genomic_DNA"/>
</dbReference>
<dbReference type="SUPFAM" id="SSF81324">
    <property type="entry name" value="Voltage-gated potassium channels"/>
    <property type="match status" value="1"/>
</dbReference>
<protein>
    <recommendedName>
        <fullName evidence="8">Ion transport domain-containing protein</fullName>
    </recommendedName>
</protein>
<sequence length="262" mass="29575">MVSAVTTVVERSAVLHHRQSYTFKQVAQKETSHGSPFPSHFMPDLDDDRAALMLGVDDDEEHFLGQNLPTRTQHGLTRAEAIQGMANRFMYSRFYIMFYLGLAGLSLVSIILSLAETCPSLLFIILEAIINAAMILEVSIRMVALRRVYWKSIWNIIDTILVILCAITLIVIASGCSASERSEALFDTILLVIRNCVQFFRLFMMMRKNQHSLSTRSARIDFDDLRNQPRNASVEFSAMERGVSLEGGFLDDSDDDDEGRII</sequence>
<reference evidence="6" key="2">
    <citation type="journal article" date="2022" name="Proc. Natl. Acad. Sci. U.S.A.">
        <title>Diploid-dominant life cycles characterize the early evolution of Fungi.</title>
        <authorList>
            <person name="Amses K.R."/>
            <person name="Simmons D.R."/>
            <person name="Longcore J.E."/>
            <person name="Mondo S.J."/>
            <person name="Seto K."/>
            <person name="Jeronimo G.H."/>
            <person name="Bonds A.E."/>
            <person name="Quandt C.A."/>
            <person name="Davis W.J."/>
            <person name="Chang Y."/>
            <person name="Federici B.A."/>
            <person name="Kuo A."/>
            <person name="LaButti K."/>
            <person name="Pangilinan J."/>
            <person name="Andreopoulos W."/>
            <person name="Tritt A."/>
            <person name="Riley R."/>
            <person name="Hundley H."/>
            <person name="Johnson J."/>
            <person name="Lipzen A."/>
            <person name="Barry K."/>
            <person name="Lang B.F."/>
            <person name="Cuomo C.A."/>
            <person name="Buchler N.E."/>
            <person name="Grigoriev I.V."/>
            <person name="Spatafora J.W."/>
            <person name="Stajich J.E."/>
            <person name="James T.Y."/>
        </authorList>
    </citation>
    <scope>NUCLEOTIDE SEQUENCE</scope>
    <source>
        <strain evidence="6">AG</strain>
    </source>
</reference>
<name>A0AAD5EAF7_UMBRA</name>
<organism evidence="6 7">
    <name type="scientific">Umbelopsis ramanniana AG</name>
    <dbReference type="NCBI Taxonomy" id="1314678"/>
    <lineage>
        <taxon>Eukaryota</taxon>
        <taxon>Fungi</taxon>
        <taxon>Fungi incertae sedis</taxon>
        <taxon>Mucoromycota</taxon>
        <taxon>Mucoromycotina</taxon>
        <taxon>Umbelopsidomycetes</taxon>
        <taxon>Umbelopsidales</taxon>
        <taxon>Umbelopsidaceae</taxon>
        <taxon>Umbelopsis</taxon>
    </lineage>
</organism>
<proteinExistence type="predicted"/>
<evidence type="ECO:0008006" key="8">
    <source>
        <dbReference type="Google" id="ProtNLM"/>
    </source>
</evidence>
<evidence type="ECO:0000256" key="5">
    <source>
        <dbReference type="SAM" id="Phobius"/>
    </source>
</evidence>
<accession>A0AAD5EAF7</accession>
<dbReference type="AlphaFoldDB" id="A0AAD5EAF7"/>
<dbReference type="GeneID" id="75915141"/>
<comment type="subcellular location">
    <subcellularLocation>
        <location evidence="1">Membrane</location>
        <topology evidence="1">Multi-pass membrane protein</topology>
    </subcellularLocation>
</comment>
<dbReference type="Proteomes" id="UP001206595">
    <property type="component" value="Unassembled WGS sequence"/>
</dbReference>
<evidence type="ECO:0000313" key="6">
    <source>
        <dbReference type="EMBL" id="KAI8578620.1"/>
    </source>
</evidence>
<keyword evidence="2 5" id="KW-0812">Transmembrane</keyword>
<gene>
    <name evidence="6" type="ORF">K450DRAFT_245722</name>
</gene>
<dbReference type="PANTHER" id="PTHR38483:SF1">
    <property type="entry name" value="ION TRANSPORT DOMAIN-CONTAINING PROTEIN"/>
    <property type="match status" value="1"/>
</dbReference>